<evidence type="ECO:0000256" key="4">
    <source>
        <dbReference type="ARBA" id="ARBA00021008"/>
    </source>
</evidence>
<dbReference type="RefSeq" id="YP_003208144.1">
    <property type="nucleotide sequence ID" value="NC_013271.1"/>
</dbReference>
<evidence type="ECO:0000313" key="19">
    <source>
        <dbReference type="EMBL" id="ABJ55669.1"/>
    </source>
</evidence>
<evidence type="ECO:0000256" key="16">
    <source>
        <dbReference type="ARBA" id="ARBA00049551"/>
    </source>
</evidence>
<comment type="subcellular location">
    <subcellularLocation>
        <location evidence="1 17">Mitochondrion inner membrane</location>
        <topology evidence="1 17">Multi-pass membrane protein</topology>
    </subcellularLocation>
</comment>
<dbReference type="GO" id="GO:0005743">
    <property type="term" value="C:mitochondrial inner membrane"/>
    <property type="evidence" value="ECO:0007669"/>
    <property type="project" value="UniProtKB-SubCell"/>
</dbReference>
<feature type="transmembrane region" description="Helical" evidence="17">
    <location>
        <begin position="165"/>
        <end position="183"/>
    </location>
</feature>
<dbReference type="GO" id="GO:0008137">
    <property type="term" value="F:NADH dehydrogenase (ubiquinone) activity"/>
    <property type="evidence" value="ECO:0007669"/>
    <property type="project" value="UniProtKB-EC"/>
</dbReference>
<evidence type="ECO:0000256" key="1">
    <source>
        <dbReference type="ARBA" id="ARBA00004448"/>
    </source>
</evidence>
<feature type="transmembrane region" description="Helical" evidence="17">
    <location>
        <begin position="222"/>
        <end position="241"/>
    </location>
</feature>
<feature type="transmembrane region" description="Helical" evidence="17">
    <location>
        <begin position="253"/>
        <end position="272"/>
    </location>
</feature>
<evidence type="ECO:0000256" key="3">
    <source>
        <dbReference type="ARBA" id="ARBA00012944"/>
    </source>
</evidence>
<feature type="transmembrane region" description="Helical" evidence="17">
    <location>
        <begin position="190"/>
        <end position="210"/>
    </location>
</feature>
<sequence length="333" mass="35624">MGGSLLSISSSDWVGVWFGLEVNLFAVVPFFSGMGLSSEMESVIKYYIVQSIGSMIFLFGGILMCFECGSFFITTGDLGGMLNWVLASGLILKMGLVPFHFWIPSVMSGLSWVGCVVLSVWQKLVPLVVLGSILSGVLAGTIVVLGGLGSLIGGVGGFLQTQLRVLLGYSSIGHSGWVIVGILCSPVSGVCYFLLYSVLVVLLFFCLSYMDLYSFSSLGKGFGVPSVGMLSCLALSLVSLAGMPPTIGFAMKWSVFITMLPEFYLVLLFLVLGSLVSLYYYLCVIFSWCVIFFSVLWSNSGALYSSANWQVLTMLVFSLAGLGGFFLVSGLCA</sequence>
<evidence type="ECO:0000256" key="7">
    <source>
        <dbReference type="ARBA" id="ARBA00022692"/>
    </source>
</evidence>
<keyword evidence="7 17" id="KW-0812">Transmembrane</keyword>
<feature type="transmembrane region" description="Helical" evidence="17">
    <location>
        <begin position="12"/>
        <end position="32"/>
    </location>
</feature>
<dbReference type="EMBL" id="EF043341">
    <property type="protein sequence ID" value="ABJ55669.1"/>
    <property type="molecule type" value="Genomic_DNA"/>
</dbReference>
<dbReference type="AlphaFoldDB" id="C9V3L4"/>
<feature type="transmembrane region" description="Helical" evidence="17">
    <location>
        <begin position="44"/>
        <end position="66"/>
    </location>
</feature>
<dbReference type="Pfam" id="PF00361">
    <property type="entry name" value="Proton_antipo_M"/>
    <property type="match status" value="1"/>
</dbReference>
<keyword evidence="13 17" id="KW-0830">Ubiquinone</keyword>
<feature type="transmembrane region" description="Helical" evidence="17">
    <location>
        <begin position="278"/>
        <end position="297"/>
    </location>
</feature>
<evidence type="ECO:0000256" key="10">
    <source>
        <dbReference type="ARBA" id="ARBA00022982"/>
    </source>
</evidence>
<dbReference type="GeneID" id="8457702"/>
<keyword evidence="6 17" id="KW-0679">Respiratory chain</keyword>
<feature type="transmembrane region" description="Helical" evidence="17">
    <location>
        <begin position="102"/>
        <end position="121"/>
    </location>
</feature>
<comment type="function">
    <text evidence="17">Core subunit of the mitochondrial membrane respiratory chain NADH dehydrogenase (Complex I) which catalyzes electron transfer from NADH through the respiratory chain, using ubiquinone as an electron acceptor. Essential for the catalytic activity and assembly of complex I.</text>
</comment>
<dbReference type="CTD" id="4536"/>
<feature type="transmembrane region" description="Helical" evidence="17">
    <location>
        <begin position="78"/>
        <end position="96"/>
    </location>
</feature>
<dbReference type="InterPro" id="IPR050175">
    <property type="entry name" value="Complex_I_Subunit_2"/>
</dbReference>
<accession>C9V3L4</accession>
<keyword evidence="11 17" id="KW-1133">Transmembrane helix</keyword>
<feature type="transmembrane region" description="Helical" evidence="17">
    <location>
        <begin position="309"/>
        <end position="331"/>
    </location>
</feature>
<comment type="catalytic activity">
    <reaction evidence="16 17">
        <text>a ubiquinone + NADH + 5 H(+)(in) = a ubiquinol + NAD(+) + 4 H(+)(out)</text>
        <dbReference type="Rhea" id="RHEA:29091"/>
        <dbReference type="Rhea" id="RHEA-COMP:9565"/>
        <dbReference type="Rhea" id="RHEA-COMP:9566"/>
        <dbReference type="ChEBI" id="CHEBI:15378"/>
        <dbReference type="ChEBI" id="CHEBI:16389"/>
        <dbReference type="ChEBI" id="CHEBI:17976"/>
        <dbReference type="ChEBI" id="CHEBI:57540"/>
        <dbReference type="ChEBI" id="CHEBI:57945"/>
        <dbReference type="EC" id="7.1.1.2"/>
    </reaction>
</comment>
<protein>
    <recommendedName>
        <fullName evidence="4 17">NADH-ubiquinone oxidoreductase chain 2</fullName>
        <ecNumber evidence="3 17">7.1.1.2</ecNumber>
    </recommendedName>
</protein>
<evidence type="ECO:0000256" key="15">
    <source>
        <dbReference type="ARBA" id="ARBA00023136"/>
    </source>
</evidence>
<evidence type="ECO:0000256" key="2">
    <source>
        <dbReference type="ARBA" id="ARBA00007012"/>
    </source>
</evidence>
<keyword evidence="9 17" id="KW-1278">Translocase</keyword>
<dbReference type="InterPro" id="IPR001750">
    <property type="entry name" value="ND/Mrp_TM"/>
</dbReference>
<name>C9V3L4_9BIVA</name>
<feature type="transmembrane region" description="Helical" evidence="17">
    <location>
        <begin position="133"/>
        <end position="159"/>
    </location>
</feature>
<evidence type="ECO:0000256" key="6">
    <source>
        <dbReference type="ARBA" id="ARBA00022660"/>
    </source>
</evidence>
<comment type="similarity">
    <text evidence="2 17">Belongs to the complex I subunit 2 family.</text>
</comment>
<keyword evidence="10 17" id="KW-0249">Electron transport</keyword>
<dbReference type="EC" id="7.1.1.2" evidence="3 17"/>
<keyword evidence="14 17" id="KW-0496">Mitochondrion</keyword>
<keyword evidence="15 17" id="KW-0472">Membrane</keyword>
<organism evidence="19">
    <name type="scientific">Loripes lacteus</name>
    <dbReference type="NCBI Taxonomy" id="406538"/>
    <lineage>
        <taxon>Eukaryota</taxon>
        <taxon>Metazoa</taxon>
        <taxon>Spiralia</taxon>
        <taxon>Lophotrochozoa</taxon>
        <taxon>Mollusca</taxon>
        <taxon>Bivalvia</taxon>
        <taxon>Autobranchia</taxon>
        <taxon>Heteroconchia</taxon>
        <taxon>Euheterodonta</taxon>
        <taxon>Imparidentia</taxon>
        <taxon>Lucinida</taxon>
        <taxon>Lucinoidea</taxon>
        <taxon>Lucinidae</taxon>
        <taxon>Loripes</taxon>
    </lineage>
</organism>
<keyword evidence="12 17" id="KW-0520">NAD</keyword>
<evidence type="ECO:0000256" key="8">
    <source>
        <dbReference type="ARBA" id="ARBA00022792"/>
    </source>
</evidence>
<gene>
    <name evidence="19" type="primary">ND2</name>
</gene>
<dbReference type="GO" id="GO:0006120">
    <property type="term" value="P:mitochondrial electron transport, NADH to ubiquinone"/>
    <property type="evidence" value="ECO:0007669"/>
    <property type="project" value="InterPro"/>
</dbReference>
<proteinExistence type="inferred from homology"/>
<evidence type="ECO:0000256" key="9">
    <source>
        <dbReference type="ARBA" id="ARBA00022967"/>
    </source>
</evidence>
<evidence type="ECO:0000259" key="18">
    <source>
        <dbReference type="Pfam" id="PF00361"/>
    </source>
</evidence>
<evidence type="ECO:0000256" key="14">
    <source>
        <dbReference type="ARBA" id="ARBA00023128"/>
    </source>
</evidence>
<keyword evidence="8 17" id="KW-0999">Mitochondrion inner membrane</keyword>
<evidence type="ECO:0000256" key="11">
    <source>
        <dbReference type="ARBA" id="ARBA00022989"/>
    </source>
</evidence>
<feature type="domain" description="NADH:quinone oxidoreductase/Mrp antiporter transmembrane" evidence="18">
    <location>
        <begin position="10"/>
        <end position="274"/>
    </location>
</feature>
<reference evidence="19" key="1">
    <citation type="submission" date="2006-10" db="EMBL/GenBank/DDBJ databases">
        <title>The complete sequences and gene organization of the mitochondrial genomes of the heterodont bivalves Loripes lacteus and Lucinella divaricata.</title>
        <authorList>
            <person name="Dreyer H."/>
            <person name="Steiner G."/>
            <person name="Satler M."/>
        </authorList>
    </citation>
    <scope>NUCLEOTIDE SEQUENCE</scope>
</reference>
<evidence type="ECO:0000256" key="13">
    <source>
        <dbReference type="ARBA" id="ARBA00023075"/>
    </source>
</evidence>
<geneLocation type="mitochondrion" evidence="19"/>
<evidence type="ECO:0000256" key="5">
    <source>
        <dbReference type="ARBA" id="ARBA00022448"/>
    </source>
</evidence>
<dbReference type="InterPro" id="IPR003917">
    <property type="entry name" value="NADH_UbQ_OxRdtase_chain2"/>
</dbReference>
<keyword evidence="5" id="KW-0813">Transport</keyword>
<evidence type="ECO:0000256" key="12">
    <source>
        <dbReference type="ARBA" id="ARBA00023027"/>
    </source>
</evidence>
<dbReference type="PANTHER" id="PTHR46552">
    <property type="entry name" value="NADH-UBIQUINONE OXIDOREDUCTASE CHAIN 2"/>
    <property type="match status" value="1"/>
</dbReference>
<dbReference type="PRINTS" id="PR01436">
    <property type="entry name" value="NADHDHGNASE2"/>
</dbReference>
<dbReference type="PANTHER" id="PTHR46552:SF1">
    <property type="entry name" value="NADH-UBIQUINONE OXIDOREDUCTASE CHAIN 2"/>
    <property type="match status" value="1"/>
</dbReference>
<evidence type="ECO:0000256" key="17">
    <source>
        <dbReference type="RuleBase" id="RU003403"/>
    </source>
</evidence>